<dbReference type="NCBIfam" id="NF000582">
    <property type="entry name" value="PRK00006.1"/>
    <property type="match status" value="1"/>
</dbReference>
<dbReference type="RefSeq" id="WP_002691844.1">
    <property type="nucleotide sequence ID" value="NZ_JH600070.1"/>
</dbReference>
<dbReference type="GO" id="GO:0019171">
    <property type="term" value="F:(3R)-hydroxyacyl-[acyl-carrier-protein] dehydratase activity"/>
    <property type="evidence" value="ECO:0007669"/>
    <property type="project" value="UniProtKB-EC"/>
</dbReference>
<keyword evidence="5 9" id="KW-0441">Lipid A biosynthesis</keyword>
<keyword evidence="4 9" id="KW-0444">Lipid biosynthesis</keyword>
<protein>
    <recommendedName>
        <fullName evidence="9">3-hydroxyacyl-[acyl-carrier-protein] dehydratase FabZ</fullName>
        <ecNumber evidence="9">4.2.1.59</ecNumber>
    </recommendedName>
    <alternativeName>
        <fullName evidence="9">(3R)-hydroxymyristoyl-[acyl-carrier-protein] dehydratase</fullName>
        <shortName evidence="9">(3R)-hydroxymyristoyl-ACP dehydrase</shortName>
    </alternativeName>
    <alternativeName>
        <fullName evidence="9">Beta-hydroxyacyl-ACP dehydratase</fullName>
    </alternativeName>
</protein>
<evidence type="ECO:0000256" key="9">
    <source>
        <dbReference type="HAMAP-Rule" id="MF_00406"/>
    </source>
</evidence>
<dbReference type="SUPFAM" id="SSF54637">
    <property type="entry name" value="Thioesterase/thiol ester dehydrase-isomerase"/>
    <property type="match status" value="1"/>
</dbReference>
<feature type="active site" evidence="9">
    <location>
        <position position="55"/>
    </location>
</feature>
<dbReference type="InterPro" id="IPR010084">
    <property type="entry name" value="FabZ"/>
</dbReference>
<evidence type="ECO:0000256" key="1">
    <source>
        <dbReference type="ARBA" id="ARBA00004496"/>
    </source>
</evidence>
<evidence type="ECO:0000256" key="2">
    <source>
        <dbReference type="ARBA" id="ARBA00009174"/>
    </source>
</evidence>
<gene>
    <name evidence="9" type="primary">fabZ</name>
    <name evidence="10" type="ORF">BegalDRAFT_3270</name>
</gene>
<evidence type="ECO:0000256" key="4">
    <source>
        <dbReference type="ARBA" id="ARBA00022516"/>
    </source>
</evidence>
<dbReference type="STRING" id="395493.BegalDRAFT_3270"/>
<keyword evidence="6 9" id="KW-0443">Lipid metabolism</keyword>
<dbReference type="GO" id="GO:0009245">
    <property type="term" value="P:lipid A biosynthetic process"/>
    <property type="evidence" value="ECO:0007669"/>
    <property type="project" value="UniProtKB-UniRule"/>
</dbReference>
<dbReference type="AlphaFoldDB" id="I3CKE6"/>
<dbReference type="PANTHER" id="PTHR30272:SF1">
    <property type="entry name" value="3-HYDROXYACYL-[ACYL-CARRIER-PROTEIN] DEHYDRATASE"/>
    <property type="match status" value="1"/>
</dbReference>
<keyword evidence="11" id="KW-1185">Reference proteome</keyword>
<dbReference type="PANTHER" id="PTHR30272">
    <property type="entry name" value="3-HYDROXYACYL-[ACYL-CARRIER-PROTEIN] DEHYDRATASE"/>
    <property type="match status" value="1"/>
</dbReference>
<dbReference type="GO" id="GO:0016020">
    <property type="term" value="C:membrane"/>
    <property type="evidence" value="ECO:0007669"/>
    <property type="project" value="GOC"/>
</dbReference>
<comment type="subcellular location">
    <subcellularLocation>
        <location evidence="1 9">Cytoplasm</location>
    </subcellularLocation>
</comment>
<evidence type="ECO:0000256" key="7">
    <source>
        <dbReference type="ARBA" id="ARBA00023239"/>
    </source>
</evidence>
<comment type="catalytic activity">
    <reaction evidence="9">
        <text>a (3R)-hydroxyacyl-[ACP] = a (2E)-enoyl-[ACP] + H2O</text>
        <dbReference type="Rhea" id="RHEA:13097"/>
        <dbReference type="Rhea" id="RHEA-COMP:9925"/>
        <dbReference type="Rhea" id="RHEA-COMP:9945"/>
        <dbReference type="ChEBI" id="CHEBI:15377"/>
        <dbReference type="ChEBI" id="CHEBI:78784"/>
        <dbReference type="ChEBI" id="CHEBI:78827"/>
        <dbReference type="EC" id="4.2.1.59"/>
    </reaction>
</comment>
<dbReference type="Proteomes" id="UP000005744">
    <property type="component" value="Unassembled WGS sequence"/>
</dbReference>
<dbReference type="HAMAP" id="MF_00406">
    <property type="entry name" value="FabZ"/>
    <property type="match status" value="1"/>
</dbReference>
<proteinExistence type="inferred from homology"/>
<evidence type="ECO:0000256" key="8">
    <source>
        <dbReference type="ARBA" id="ARBA00025049"/>
    </source>
</evidence>
<dbReference type="OrthoDB" id="9772788at2"/>
<dbReference type="EMBL" id="JH600070">
    <property type="protein sequence ID" value="EIJ44089.1"/>
    <property type="molecule type" value="Genomic_DNA"/>
</dbReference>
<dbReference type="EC" id="4.2.1.59" evidence="9"/>
<reference evidence="10 11" key="1">
    <citation type="submission" date="2011-11" db="EMBL/GenBank/DDBJ databases">
        <title>Improved High-Quality Draft sequence of Beggiatoa alba B18lD.</title>
        <authorList>
            <consortium name="US DOE Joint Genome Institute"/>
            <person name="Lucas S."/>
            <person name="Han J."/>
            <person name="Lapidus A."/>
            <person name="Cheng J.-F."/>
            <person name="Goodwin L."/>
            <person name="Pitluck S."/>
            <person name="Peters L."/>
            <person name="Mikhailova N."/>
            <person name="Held B."/>
            <person name="Detter J.C."/>
            <person name="Han C."/>
            <person name="Tapia R."/>
            <person name="Land M."/>
            <person name="Hauser L."/>
            <person name="Kyrpides N."/>
            <person name="Ivanova N."/>
            <person name="Pagani I."/>
            <person name="Samuel K."/>
            <person name="Teske A."/>
            <person name="Mueller J."/>
            <person name="Woyke T."/>
        </authorList>
    </citation>
    <scope>NUCLEOTIDE SEQUENCE [LARGE SCALE GENOMIC DNA]</scope>
    <source>
        <strain evidence="10 11">B18LD</strain>
    </source>
</reference>
<dbReference type="InterPro" id="IPR013114">
    <property type="entry name" value="FabA_FabZ"/>
</dbReference>
<keyword evidence="7 9" id="KW-0456">Lyase</keyword>
<evidence type="ECO:0000256" key="3">
    <source>
        <dbReference type="ARBA" id="ARBA00022490"/>
    </source>
</evidence>
<sequence>MTTNTLNSMDIHQILQHLPHRYPFLLIDRVLDYKLGEYLTAIKNVSYNEPFFLGHFPHRPVMPGVLILEAMAQATGVLAFKTSDAKPDNQSLYYLVGIDNARFKQPVEPGDQLYIEVKVTRIIRGVWKYAATSTVDGKLVSSADLMCMKSDIPS</sequence>
<dbReference type="InterPro" id="IPR029069">
    <property type="entry name" value="HotDog_dom_sf"/>
</dbReference>
<dbReference type="FunFam" id="3.10.129.10:FF:000001">
    <property type="entry name" value="3-hydroxyacyl-[acyl-carrier-protein] dehydratase FabZ"/>
    <property type="match status" value="1"/>
</dbReference>
<name>I3CKE6_9GAMM</name>
<dbReference type="HOGENOM" id="CLU_078912_1_0_6"/>
<accession>I3CKE6</accession>
<dbReference type="Gene3D" id="3.10.129.10">
    <property type="entry name" value="Hotdog Thioesterase"/>
    <property type="match status" value="1"/>
</dbReference>
<dbReference type="eggNOG" id="COG0764">
    <property type="taxonomic scope" value="Bacteria"/>
</dbReference>
<organism evidence="10 11">
    <name type="scientific">Beggiatoa alba B18LD</name>
    <dbReference type="NCBI Taxonomy" id="395493"/>
    <lineage>
        <taxon>Bacteria</taxon>
        <taxon>Pseudomonadati</taxon>
        <taxon>Pseudomonadota</taxon>
        <taxon>Gammaproteobacteria</taxon>
        <taxon>Thiotrichales</taxon>
        <taxon>Thiotrichaceae</taxon>
        <taxon>Beggiatoa</taxon>
    </lineage>
</organism>
<evidence type="ECO:0000313" key="11">
    <source>
        <dbReference type="Proteomes" id="UP000005744"/>
    </source>
</evidence>
<dbReference type="CDD" id="cd01288">
    <property type="entry name" value="FabZ"/>
    <property type="match status" value="1"/>
</dbReference>
<dbReference type="NCBIfam" id="TIGR01750">
    <property type="entry name" value="fabZ"/>
    <property type="match status" value="1"/>
</dbReference>
<comment type="function">
    <text evidence="8 9">Involved in unsaturated fatty acids biosynthesis. Catalyzes the dehydration of short chain beta-hydroxyacyl-ACPs and long chain saturated and unsaturated beta-hydroxyacyl-ACPs.</text>
</comment>
<evidence type="ECO:0000256" key="6">
    <source>
        <dbReference type="ARBA" id="ARBA00023098"/>
    </source>
</evidence>
<keyword evidence="3 9" id="KW-0963">Cytoplasm</keyword>
<dbReference type="GO" id="GO:0005737">
    <property type="term" value="C:cytoplasm"/>
    <property type="evidence" value="ECO:0007669"/>
    <property type="project" value="UniProtKB-SubCell"/>
</dbReference>
<comment type="similarity">
    <text evidence="2 9">Belongs to the thioester dehydratase family. FabZ subfamily.</text>
</comment>
<dbReference type="Pfam" id="PF07977">
    <property type="entry name" value="FabA"/>
    <property type="match status" value="1"/>
</dbReference>
<evidence type="ECO:0000256" key="5">
    <source>
        <dbReference type="ARBA" id="ARBA00022556"/>
    </source>
</evidence>
<dbReference type="GO" id="GO:0006633">
    <property type="term" value="P:fatty acid biosynthetic process"/>
    <property type="evidence" value="ECO:0007669"/>
    <property type="project" value="UniProtKB-UniRule"/>
</dbReference>
<evidence type="ECO:0000313" key="10">
    <source>
        <dbReference type="EMBL" id="EIJ44089.1"/>
    </source>
</evidence>